<protein>
    <submittedName>
        <fullName evidence="2">GNAT family N-acetyltransferase</fullName>
    </submittedName>
</protein>
<dbReference type="CDD" id="cd04301">
    <property type="entry name" value="NAT_SF"/>
    <property type="match status" value="1"/>
</dbReference>
<evidence type="ECO:0000259" key="1">
    <source>
        <dbReference type="PROSITE" id="PS51186"/>
    </source>
</evidence>
<gene>
    <name evidence="2" type="ORF">PEPS_18250</name>
</gene>
<dbReference type="InterPro" id="IPR016181">
    <property type="entry name" value="Acyl_CoA_acyltransferase"/>
</dbReference>
<dbReference type="SUPFAM" id="SSF55729">
    <property type="entry name" value="Acyl-CoA N-acyltransferases (Nat)"/>
    <property type="match status" value="1"/>
</dbReference>
<keyword evidence="3" id="KW-1185">Reference proteome</keyword>
<sequence length="158" mass="17904">MIEEIKPYAVRAVVPADVSNLKAVIDSSELFPSEMIEEMIAPYFAQQEECLWLTGDQDGPSFVAYCAPEKMTEGTWNLFLIAVHADRQGQGIGRSVLAHIEAELQKRGVRLLLVDTSGLDEFKATRSFYYQCGYLQEAVIRDFYQQGEDKVTFVKRLN</sequence>
<evidence type="ECO:0000313" key="2">
    <source>
        <dbReference type="EMBL" id="BDC99544.1"/>
    </source>
</evidence>
<dbReference type="PROSITE" id="PS51186">
    <property type="entry name" value="GNAT"/>
    <property type="match status" value="1"/>
</dbReference>
<dbReference type="RefSeq" id="WP_338396862.1">
    <property type="nucleotide sequence ID" value="NZ_AP025292.1"/>
</dbReference>
<accession>A0ABM7VFC7</accession>
<reference evidence="2 3" key="1">
    <citation type="submission" date="2021-12" db="EMBL/GenBank/DDBJ databases">
        <title>Genome sequencing of bacteria with rrn-lacking chromosome and rrn-plasmid.</title>
        <authorList>
            <person name="Anda M."/>
            <person name="Iwasaki W."/>
        </authorList>
    </citation>
    <scope>NUCLEOTIDE SEQUENCE [LARGE SCALE GENOMIC DNA]</scope>
    <source>
        <strain evidence="2 3">NBRC 101262</strain>
    </source>
</reference>
<dbReference type="EMBL" id="AP025292">
    <property type="protein sequence ID" value="BDC99544.1"/>
    <property type="molecule type" value="Genomic_DNA"/>
</dbReference>
<dbReference type="Proteomes" id="UP001354989">
    <property type="component" value="Chromosome"/>
</dbReference>
<dbReference type="Pfam" id="PF13508">
    <property type="entry name" value="Acetyltransf_7"/>
    <property type="match status" value="1"/>
</dbReference>
<name>A0ABM7VFC7_9BACT</name>
<dbReference type="InterPro" id="IPR000182">
    <property type="entry name" value="GNAT_dom"/>
</dbReference>
<evidence type="ECO:0000313" key="3">
    <source>
        <dbReference type="Proteomes" id="UP001354989"/>
    </source>
</evidence>
<feature type="domain" description="N-acetyltransferase" evidence="1">
    <location>
        <begin position="8"/>
        <end position="158"/>
    </location>
</feature>
<dbReference type="Gene3D" id="3.40.630.30">
    <property type="match status" value="1"/>
</dbReference>
<proteinExistence type="predicted"/>
<organism evidence="2 3">
    <name type="scientific">Persicobacter psychrovividus</name>
    <dbReference type="NCBI Taxonomy" id="387638"/>
    <lineage>
        <taxon>Bacteria</taxon>
        <taxon>Pseudomonadati</taxon>
        <taxon>Bacteroidota</taxon>
        <taxon>Cytophagia</taxon>
        <taxon>Cytophagales</taxon>
        <taxon>Persicobacteraceae</taxon>
        <taxon>Persicobacter</taxon>
    </lineage>
</organism>